<keyword evidence="2 3" id="KW-0326">Glycosidase</keyword>
<evidence type="ECO:0000259" key="5">
    <source>
        <dbReference type="Pfam" id="PF00150"/>
    </source>
</evidence>
<dbReference type="Gene3D" id="3.20.20.80">
    <property type="entry name" value="Glycosidases"/>
    <property type="match status" value="1"/>
</dbReference>
<dbReference type="PANTHER" id="PTHR12631">
    <property type="entry name" value="ALPHA-L-IDURONIDASE"/>
    <property type="match status" value="1"/>
</dbReference>
<protein>
    <submittedName>
        <fullName evidence="6">Beta-galactosidase</fullName>
        <ecNumber evidence="6">3.2.1.23</ecNumber>
    </submittedName>
</protein>
<gene>
    <name evidence="6" type="ORF">QQ055_09120</name>
</gene>
<name>A0ABT7M029_9CYAN</name>
<feature type="signal peptide" evidence="4">
    <location>
        <begin position="1"/>
        <end position="30"/>
    </location>
</feature>
<evidence type="ECO:0000256" key="1">
    <source>
        <dbReference type="ARBA" id="ARBA00022801"/>
    </source>
</evidence>
<comment type="similarity">
    <text evidence="3">Belongs to the glycosyl hydrolase 5 (cellulase A) family.</text>
</comment>
<dbReference type="GO" id="GO:0004565">
    <property type="term" value="F:beta-galactosidase activity"/>
    <property type="evidence" value="ECO:0007669"/>
    <property type="project" value="UniProtKB-EC"/>
</dbReference>
<evidence type="ECO:0000256" key="4">
    <source>
        <dbReference type="SAM" id="SignalP"/>
    </source>
</evidence>
<feature type="chain" id="PRO_5046823358" evidence="4">
    <location>
        <begin position="31"/>
        <end position="432"/>
    </location>
</feature>
<proteinExistence type="inferred from homology"/>
<keyword evidence="7" id="KW-1185">Reference proteome</keyword>
<dbReference type="Proteomes" id="UP001230986">
    <property type="component" value="Unassembled WGS sequence"/>
</dbReference>
<dbReference type="EC" id="3.2.1.23" evidence="6"/>
<evidence type="ECO:0000256" key="2">
    <source>
        <dbReference type="ARBA" id="ARBA00023295"/>
    </source>
</evidence>
<organism evidence="6 7">
    <name type="scientific">Geitlerinema calcuttense NRMC-F 0142</name>
    <dbReference type="NCBI Taxonomy" id="2922238"/>
    <lineage>
        <taxon>Bacteria</taxon>
        <taxon>Bacillati</taxon>
        <taxon>Cyanobacteriota</taxon>
        <taxon>Cyanophyceae</taxon>
        <taxon>Geitlerinematales</taxon>
        <taxon>Geitlerinemataceae</taxon>
        <taxon>Geitlerinema</taxon>
    </lineage>
</organism>
<accession>A0ABT7M029</accession>
<feature type="domain" description="Glycoside hydrolase family 5" evidence="5">
    <location>
        <begin position="86"/>
        <end position="303"/>
    </location>
</feature>
<evidence type="ECO:0000256" key="3">
    <source>
        <dbReference type="RuleBase" id="RU361153"/>
    </source>
</evidence>
<keyword evidence="4" id="KW-0732">Signal</keyword>
<dbReference type="InterPro" id="IPR001547">
    <property type="entry name" value="Glyco_hydro_5"/>
</dbReference>
<dbReference type="RefSeq" id="WP_286004595.1">
    <property type="nucleotide sequence ID" value="NZ_JASVEJ010000035.1"/>
</dbReference>
<dbReference type="SUPFAM" id="SSF51445">
    <property type="entry name" value="(Trans)glycosidases"/>
    <property type="match status" value="1"/>
</dbReference>
<dbReference type="EMBL" id="JASVEJ010000035">
    <property type="protein sequence ID" value="MDL5057611.1"/>
    <property type="molecule type" value="Genomic_DNA"/>
</dbReference>
<dbReference type="Pfam" id="PF00150">
    <property type="entry name" value="Cellulase"/>
    <property type="match status" value="1"/>
</dbReference>
<evidence type="ECO:0000313" key="7">
    <source>
        <dbReference type="Proteomes" id="UP001230986"/>
    </source>
</evidence>
<dbReference type="PANTHER" id="PTHR12631:SF10">
    <property type="entry name" value="BETA-XYLOSIDASE-LIKE PROTEIN-RELATED"/>
    <property type="match status" value="1"/>
</dbReference>
<keyword evidence="1 3" id="KW-0378">Hydrolase</keyword>
<dbReference type="InterPro" id="IPR017853">
    <property type="entry name" value="GH"/>
</dbReference>
<reference evidence="6 7" key="1">
    <citation type="submission" date="2023-06" db="EMBL/GenBank/DDBJ databases">
        <title>Whole genome sequence of Oscillatoria calcuttensis NRMC-F 0142.</title>
        <authorList>
            <person name="Shakena Fathima T."/>
            <person name="Muralitharan G."/>
            <person name="Thajuddin N."/>
        </authorList>
    </citation>
    <scope>NUCLEOTIDE SEQUENCE [LARGE SCALE GENOMIC DNA]</scope>
    <source>
        <strain evidence="6 7">NRMC-F 0142</strain>
    </source>
</reference>
<dbReference type="InterPro" id="IPR051923">
    <property type="entry name" value="Glycosyl_Hydrolase_39"/>
</dbReference>
<evidence type="ECO:0000313" key="6">
    <source>
        <dbReference type="EMBL" id="MDL5057611.1"/>
    </source>
</evidence>
<sequence length="432" mass="49763">MIKRLRYSGLFILSVLLSFCLQQQSLPFFASSGNPSVFTPAAKPIPASLFNLNLINLDYGASWPSIPFRIWRNFYADWPLLEPRQGEWNFATLDRDIALAEQQGVEVMLILKETPTWASARPEEPGCCYPNPPNGAVAEAKNIEDWKNYVRTVATRYRGRVRYYELWNEPNVPRFYSGTIEQLVRLNQAAYQVLKQVDPNITVVSSGLSPYGEHLRYFERYLALGGGQAADVSGYHFYVAPHAPEAMLPVIRHVQTLMAKYQVADKPLWNTEMGWRMENSDQNIEDETWAGRPLNSRDAVAYLARSYILNWAAGVEQVYWYAWGHRSMGLTDYDLKRPKAVARAYTELQHWLVGSTLKQCETRQRAWICQLQRSDGSMAWIVWNPNRNQRLELPPEWGVRQMRELSGKRHSLVGRNHVKMHPTPLLLESQPT</sequence>
<comment type="caution">
    <text evidence="6">The sequence shown here is derived from an EMBL/GenBank/DDBJ whole genome shotgun (WGS) entry which is preliminary data.</text>
</comment>